<dbReference type="OrthoDB" id="3473305at2759"/>
<name>A0A8H4W151_9HELO</name>
<dbReference type="Pfam" id="PF20150">
    <property type="entry name" value="2EXR"/>
    <property type="match status" value="1"/>
</dbReference>
<protein>
    <recommendedName>
        <fullName evidence="1">2EXR domain-containing protein</fullName>
    </recommendedName>
</protein>
<evidence type="ECO:0000259" key="1">
    <source>
        <dbReference type="Pfam" id="PF20150"/>
    </source>
</evidence>
<dbReference type="PANTHER" id="PTHR35910">
    <property type="entry name" value="2EXR DOMAIN-CONTAINING PROTEIN"/>
    <property type="match status" value="1"/>
</dbReference>
<organism evidence="2 3">
    <name type="scientific">Cudoniella acicularis</name>
    <dbReference type="NCBI Taxonomy" id="354080"/>
    <lineage>
        <taxon>Eukaryota</taxon>
        <taxon>Fungi</taxon>
        <taxon>Dikarya</taxon>
        <taxon>Ascomycota</taxon>
        <taxon>Pezizomycotina</taxon>
        <taxon>Leotiomycetes</taxon>
        <taxon>Helotiales</taxon>
        <taxon>Tricladiaceae</taxon>
        <taxon>Cudoniella</taxon>
    </lineage>
</organism>
<gene>
    <name evidence="2" type="ORF">G7Y89_g10256</name>
</gene>
<dbReference type="Proteomes" id="UP000566819">
    <property type="component" value="Unassembled WGS sequence"/>
</dbReference>
<sequence>MDFAAPRESLLRNCLEFAHFPLLPTEIRLKIWKIASQSPRTLELLYRHTGRELRCLQAPPAILHVCRESRELGLQVYHLCFGSAKRGFLPHIYFNPANDIVYFGSRQYDDEILYINDYFRNMSGEICIPERDHIQYLAISEPLWKDQRCPFTYVLNIPRMQEALSRLKELIFVKNPPSYIPGGSETEERFNSHAGISLVRSEAELPVGQYPMLKNMTQFFIRKQSEEPENTFPKFTVMEYGLHESQGSQGSQDSVVKKSSKGYTRAGLIHGAPSWA</sequence>
<evidence type="ECO:0000313" key="3">
    <source>
        <dbReference type="Proteomes" id="UP000566819"/>
    </source>
</evidence>
<evidence type="ECO:0000313" key="2">
    <source>
        <dbReference type="EMBL" id="KAF4627900.1"/>
    </source>
</evidence>
<accession>A0A8H4W151</accession>
<dbReference type="AlphaFoldDB" id="A0A8H4W151"/>
<feature type="domain" description="2EXR" evidence="1">
    <location>
        <begin position="17"/>
        <end position="101"/>
    </location>
</feature>
<comment type="caution">
    <text evidence="2">The sequence shown here is derived from an EMBL/GenBank/DDBJ whole genome shotgun (WGS) entry which is preliminary data.</text>
</comment>
<keyword evidence="3" id="KW-1185">Reference proteome</keyword>
<proteinExistence type="predicted"/>
<dbReference type="EMBL" id="JAAMPI010000893">
    <property type="protein sequence ID" value="KAF4627900.1"/>
    <property type="molecule type" value="Genomic_DNA"/>
</dbReference>
<dbReference type="PANTHER" id="PTHR35910:SF6">
    <property type="entry name" value="2EXR DOMAIN-CONTAINING PROTEIN"/>
    <property type="match status" value="1"/>
</dbReference>
<dbReference type="InterPro" id="IPR045518">
    <property type="entry name" value="2EXR"/>
</dbReference>
<reference evidence="2 3" key="1">
    <citation type="submission" date="2020-03" db="EMBL/GenBank/DDBJ databases">
        <title>Draft Genome Sequence of Cudoniella acicularis.</title>
        <authorList>
            <person name="Buettner E."/>
            <person name="Kellner H."/>
        </authorList>
    </citation>
    <scope>NUCLEOTIDE SEQUENCE [LARGE SCALE GENOMIC DNA]</scope>
    <source>
        <strain evidence="2 3">DSM 108380</strain>
    </source>
</reference>